<dbReference type="InterPro" id="IPR020845">
    <property type="entry name" value="AMP-binding_CS"/>
</dbReference>
<dbReference type="EMBL" id="JBDPZC010000026">
    <property type="protein sequence ID" value="MEO3715924.1"/>
    <property type="molecule type" value="Genomic_DNA"/>
</dbReference>
<feature type="non-terminal residue" evidence="3">
    <location>
        <position position="676"/>
    </location>
</feature>
<dbReference type="InterPro" id="IPR000873">
    <property type="entry name" value="AMP-dep_synth/lig_dom"/>
</dbReference>
<evidence type="ECO:0000259" key="1">
    <source>
        <dbReference type="Pfam" id="PF00501"/>
    </source>
</evidence>
<evidence type="ECO:0000313" key="3">
    <source>
        <dbReference type="EMBL" id="MEO3715924.1"/>
    </source>
</evidence>
<reference evidence="3 4" key="1">
    <citation type="submission" date="2024-05" db="EMBL/GenBank/DDBJ databases">
        <title>Roseateles sp. 2.12 16S ribosomal RNA gene Genome sequencing and assembly.</title>
        <authorList>
            <person name="Woo H."/>
        </authorList>
    </citation>
    <scope>NUCLEOTIDE SEQUENCE [LARGE SCALE GENOMIC DNA]</scope>
    <source>
        <strain evidence="3 4">2.12</strain>
    </source>
</reference>
<dbReference type="InterPro" id="IPR020459">
    <property type="entry name" value="AMP-binding"/>
</dbReference>
<dbReference type="InterPro" id="IPR001242">
    <property type="entry name" value="Condensation_dom"/>
</dbReference>
<dbReference type="CDD" id="cd19531">
    <property type="entry name" value="LCL_NRPS-like"/>
    <property type="match status" value="1"/>
</dbReference>
<sequence length="676" mass="74529">MSVLIDMNQAAQTSHPLPAAEVGNWHELSSIQRTIWFLYRMQPELQGGYNIAFAARVQPSLDAERFQRALDGLAARHPMLRASFGEFDGEPRQRIQSHASVPLAIHEVDSLDEAVLGPRVEADRARPFVLDAAPLIRASLYRDGSGTDVMLLAVDHLVCDGWSLWQILEELDHLLKLESGAPDSTELGLADAPSFLDHVSQQRAWLESPQGQRQFEYWKSALAESYPRLELPVDHLPDRALVKETRETLTVVLNPALTAGLRELTERHQGTMFATLLSSYFILLHRLTGQDQLAVGSPMPARGREWGSTLGNFTNPVVMRAQLDPQLSVSALLKQVQQTAWRALKNQSYPLVEIVERLNPVRADDGHPYFNALFVYQKARAASQTLGLMAHSKEVGEVDWGGARLSAYGRIQNTGGSGLDLLLEMAEVGDTVIVPLDYDSSKFERRTVERFLGYWQRLLEAMVADEQMAVGRLPMLPAAEREQVLRGWNQTQEALPLDRCVHELIEAQVRRDGAAAAVVEAGGVLSYAQLNAQANRLARRLRELGVGPDVRVALCAQRGSSMLTALLGIWKSGGAYVPLDPAYPQERLAHMLQDSEPAVLLVQGEQEAVRGLAGSGTVVLDLQDDASWRGLEDTDLPVAQTGVGPRHLAYVIYTSGSTGKPKGVMIEHRGLVNYGL</sequence>
<dbReference type="RefSeq" id="WP_347613679.1">
    <property type="nucleotide sequence ID" value="NZ_JBDPZC010000026.1"/>
</dbReference>
<keyword evidence="4" id="KW-1185">Reference proteome</keyword>
<dbReference type="InterPro" id="IPR023213">
    <property type="entry name" value="CAT-like_dom_sf"/>
</dbReference>
<gene>
    <name evidence="3" type="ORF">ABDJ40_24380</name>
</gene>
<dbReference type="SUPFAM" id="SSF52777">
    <property type="entry name" value="CoA-dependent acyltransferases"/>
    <property type="match status" value="2"/>
</dbReference>
<evidence type="ECO:0000259" key="2">
    <source>
        <dbReference type="Pfam" id="PF00668"/>
    </source>
</evidence>
<comment type="caution">
    <text evidence="3">The sequence shown here is derived from an EMBL/GenBank/DDBJ whole genome shotgun (WGS) entry which is preliminary data.</text>
</comment>
<feature type="domain" description="Condensation" evidence="2">
    <location>
        <begin position="27"/>
        <end position="484"/>
    </location>
</feature>
<dbReference type="SUPFAM" id="SSF56801">
    <property type="entry name" value="Acetyl-CoA synthetase-like"/>
    <property type="match status" value="1"/>
</dbReference>
<dbReference type="Gene3D" id="3.30.559.10">
    <property type="entry name" value="Chloramphenicol acetyltransferase-like domain"/>
    <property type="match status" value="1"/>
</dbReference>
<dbReference type="PRINTS" id="PR00154">
    <property type="entry name" value="AMPBINDING"/>
</dbReference>
<name>A0ABV0GLI4_9BURK</name>
<dbReference type="Gene3D" id="3.40.50.12780">
    <property type="entry name" value="N-terminal domain of ligase-like"/>
    <property type="match status" value="1"/>
</dbReference>
<evidence type="ECO:0000313" key="4">
    <source>
        <dbReference type="Proteomes" id="UP001462640"/>
    </source>
</evidence>
<dbReference type="Gene3D" id="3.30.559.30">
    <property type="entry name" value="Nonribosomal peptide synthetase, condensation domain"/>
    <property type="match status" value="1"/>
</dbReference>
<dbReference type="PROSITE" id="PS00455">
    <property type="entry name" value="AMP_BINDING"/>
    <property type="match status" value="1"/>
</dbReference>
<dbReference type="Pfam" id="PF00668">
    <property type="entry name" value="Condensation"/>
    <property type="match status" value="1"/>
</dbReference>
<dbReference type="Pfam" id="PF00501">
    <property type="entry name" value="AMP-binding"/>
    <property type="match status" value="1"/>
</dbReference>
<organism evidence="3 4">
    <name type="scientific">Roseateles flavus</name>
    <dbReference type="NCBI Taxonomy" id="3149041"/>
    <lineage>
        <taxon>Bacteria</taxon>
        <taxon>Pseudomonadati</taxon>
        <taxon>Pseudomonadota</taxon>
        <taxon>Betaproteobacteria</taxon>
        <taxon>Burkholderiales</taxon>
        <taxon>Sphaerotilaceae</taxon>
        <taxon>Roseateles</taxon>
    </lineage>
</organism>
<feature type="domain" description="AMP-dependent synthetase/ligase" evidence="1">
    <location>
        <begin position="506"/>
        <end position="673"/>
    </location>
</feature>
<dbReference type="Proteomes" id="UP001462640">
    <property type="component" value="Unassembled WGS sequence"/>
</dbReference>
<accession>A0ABV0GLI4</accession>
<dbReference type="PANTHER" id="PTHR45527">
    <property type="entry name" value="NONRIBOSOMAL PEPTIDE SYNTHETASE"/>
    <property type="match status" value="1"/>
</dbReference>
<dbReference type="PANTHER" id="PTHR45527:SF1">
    <property type="entry name" value="FATTY ACID SYNTHASE"/>
    <property type="match status" value="1"/>
</dbReference>
<proteinExistence type="predicted"/>
<protein>
    <submittedName>
        <fullName evidence="3">Condensation domain-containing protein</fullName>
    </submittedName>
</protein>
<dbReference type="InterPro" id="IPR042099">
    <property type="entry name" value="ANL_N_sf"/>
</dbReference>